<dbReference type="Pfam" id="PF07499">
    <property type="entry name" value="RuvA_C"/>
    <property type="match status" value="1"/>
</dbReference>
<dbReference type="InterPro" id="IPR000085">
    <property type="entry name" value="RuvA"/>
</dbReference>
<dbReference type="Gene3D" id="2.40.50.140">
    <property type="entry name" value="Nucleic acid-binding proteins"/>
    <property type="match status" value="1"/>
</dbReference>
<dbReference type="InterPro" id="IPR010994">
    <property type="entry name" value="RuvA_2-like"/>
</dbReference>
<keyword evidence="8" id="KW-0378">Hydrolase</keyword>
<comment type="domain">
    <text evidence="6">Has three domains with a flexible linker between the domains II and III and assumes an 'L' shape. Domain III is highly mobile and contacts RuvB.</text>
</comment>
<dbReference type="GO" id="GO:0003678">
    <property type="term" value="F:DNA helicase activity"/>
    <property type="evidence" value="ECO:0007669"/>
    <property type="project" value="UniProtKB-EC"/>
</dbReference>
<name>A0ABX7PUG6_9BACT</name>
<reference evidence="8 9" key="1">
    <citation type="submission" date="2020-12" db="EMBL/GenBank/DDBJ databases">
        <authorList>
            <person name="Awala S.I."/>
            <person name="Gwak J.-H."/>
            <person name="Kim S.-J."/>
            <person name="Rhee S.-K."/>
        </authorList>
    </citation>
    <scope>NUCLEOTIDE SEQUENCE [LARGE SCALE GENOMIC DNA]</scope>
    <source>
        <strain evidence="8 9">IT5</strain>
    </source>
</reference>
<dbReference type="Gene3D" id="1.10.8.10">
    <property type="entry name" value="DNA helicase RuvA subunit, C-terminal domain"/>
    <property type="match status" value="1"/>
</dbReference>
<evidence type="ECO:0000256" key="6">
    <source>
        <dbReference type="HAMAP-Rule" id="MF_00031"/>
    </source>
</evidence>
<gene>
    <name evidence="6 8" type="primary">ruvA</name>
    <name evidence="8" type="ORF">EM20IM_07645</name>
</gene>
<dbReference type="Gene3D" id="1.10.150.20">
    <property type="entry name" value="5' to 3' exonuclease, C-terminal subdomain"/>
    <property type="match status" value="1"/>
</dbReference>
<comment type="similarity">
    <text evidence="6">Belongs to the RuvA family.</text>
</comment>
<dbReference type="Pfam" id="PF01330">
    <property type="entry name" value="RuvA_N"/>
    <property type="match status" value="1"/>
</dbReference>
<comment type="subcellular location">
    <subcellularLocation>
        <location evidence="6">Cytoplasm</location>
    </subcellularLocation>
</comment>
<evidence type="ECO:0000313" key="8">
    <source>
        <dbReference type="EMBL" id="QSR86368.1"/>
    </source>
</evidence>
<dbReference type="SUPFAM" id="SSF46929">
    <property type="entry name" value="DNA helicase RuvA subunit, C-terminal domain"/>
    <property type="match status" value="1"/>
</dbReference>
<comment type="function">
    <text evidence="6">The RuvA-RuvB-RuvC complex processes Holliday junction (HJ) DNA during genetic recombination and DNA repair, while the RuvA-RuvB complex plays an important role in the rescue of blocked DNA replication forks via replication fork reversal (RFR). RuvA specifically binds to HJ cruciform DNA, conferring on it an open structure. The RuvB hexamer acts as an ATP-dependent pump, pulling dsDNA into and through the RuvAB complex. HJ branch migration allows RuvC to scan DNA until it finds its consensus sequence, where it cleaves and resolves the cruciform DNA.</text>
</comment>
<feature type="domain" description="Helix-hairpin-helix DNA-binding motif class 1" evidence="7">
    <location>
        <begin position="120"/>
        <end position="139"/>
    </location>
</feature>
<evidence type="ECO:0000256" key="3">
    <source>
        <dbReference type="ARBA" id="ARBA00023125"/>
    </source>
</evidence>
<feature type="region of interest" description="Domain III" evidence="6">
    <location>
        <begin position="161"/>
        <end position="211"/>
    </location>
</feature>
<feature type="region of interest" description="Domain I" evidence="6">
    <location>
        <begin position="12"/>
        <end position="75"/>
    </location>
</feature>
<evidence type="ECO:0000259" key="7">
    <source>
        <dbReference type="SMART" id="SM00278"/>
    </source>
</evidence>
<dbReference type="SUPFAM" id="SSF47781">
    <property type="entry name" value="RuvA domain 2-like"/>
    <property type="match status" value="1"/>
</dbReference>
<keyword evidence="5 6" id="KW-0234">DNA repair</keyword>
<evidence type="ECO:0000313" key="9">
    <source>
        <dbReference type="Proteomes" id="UP000663088"/>
    </source>
</evidence>
<keyword evidence="9" id="KW-1185">Reference proteome</keyword>
<evidence type="ECO:0000256" key="2">
    <source>
        <dbReference type="ARBA" id="ARBA00022763"/>
    </source>
</evidence>
<organism evidence="8 9">
    <name type="scientific">Candidatus Methylacidiphilum infernorum</name>
    <dbReference type="NCBI Taxonomy" id="511746"/>
    <lineage>
        <taxon>Bacteria</taxon>
        <taxon>Pseudomonadati</taxon>
        <taxon>Verrucomicrobiota</taxon>
        <taxon>Methylacidiphilae</taxon>
        <taxon>Methylacidiphilales</taxon>
        <taxon>Methylacidiphilaceae</taxon>
        <taxon>Methylacidiphilum (ex Ratnadevi et al. 2023)</taxon>
    </lineage>
</organism>
<dbReference type="NCBIfam" id="TIGR00084">
    <property type="entry name" value="ruvA"/>
    <property type="match status" value="1"/>
</dbReference>
<keyword evidence="3 6" id="KW-0238">DNA-binding</keyword>
<dbReference type="SUPFAM" id="SSF50249">
    <property type="entry name" value="Nucleic acid-binding proteins"/>
    <property type="match status" value="1"/>
</dbReference>
<keyword evidence="2 6" id="KW-0227">DNA damage</keyword>
<dbReference type="Proteomes" id="UP000663088">
    <property type="component" value="Chromosome"/>
</dbReference>
<evidence type="ECO:0000256" key="5">
    <source>
        <dbReference type="ARBA" id="ARBA00023204"/>
    </source>
</evidence>
<dbReference type="InterPro" id="IPR036267">
    <property type="entry name" value="RuvA_C_sf"/>
</dbReference>
<dbReference type="EMBL" id="CP065956">
    <property type="protein sequence ID" value="QSR86368.1"/>
    <property type="molecule type" value="Genomic_DNA"/>
</dbReference>
<proteinExistence type="inferred from homology"/>
<dbReference type="SMART" id="SM00278">
    <property type="entry name" value="HhH1"/>
    <property type="match status" value="2"/>
</dbReference>
<dbReference type="GO" id="GO:0016787">
    <property type="term" value="F:hydrolase activity"/>
    <property type="evidence" value="ECO:0007669"/>
    <property type="project" value="UniProtKB-KW"/>
</dbReference>
<dbReference type="Pfam" id="PF14520">
    <property type="entry name" value="HHH_5"/>
    <property type="match status" value="1"/>
</dbReference>
<dbReference type="InterPro" id="IPR011114">
    <property type="entry name" value="RuvA_C"/>
</dbReference>
<keyword evidence="1 6" id="KW-0963">Cytoplasm</keyword>
<dbReference type="InterPro" id="IPR012340">
    <property type="entry name" value="NA-bd_OB-fold"/>
</dbReference>
<protein>
    <recommendedName>
        <fullName evidence="6">Holliday junction branch migration complex subunit RuvA</fullName>
    </recommendedName>
</protein>
<sequence>MFIIFGSCLKLMISYLKGTLIYSLFPHIIVEVRGIGFEVFCSLSLFRNLPPLYSELTLYTYLEVSENRLELFGFKDLEEQLTFRLLVEKVHGVGPRTALSILNVLPPSELKAAVGRADFRLLSKIKGIGEKTAQRLVVELKDSWATAEASSSSGAAIVGDRVFEDALRALVALGYKEPEALKRLRRVREKHPQMDLEGIIKECLKLASGEG</sequence>
<accession>A0ABX7PUG6</accession>
<dbReference type="InterPro" id="IPR003583">
    <property type="entry name" value="Hlx-hairpin-Hlx_DNA-bd_motif"/>
</dbReference>
<dbReference type="CDD" id="cd14332">
    <property type="entry name" value="UBA_RuvA_C"/>
    <property type="match status" value="1"/>
</dbReference>
<comment type="subunit">
    <text evidence="6">Homotetramer. Forms an RuvA(8)-RuvB(12)-Holliday junction (HJ) complex. HJ DNA is sandwiched between 2 RuvA tetramers; dsDNA enters through RuvA and exits via RuvB. An RuvB hexamer assembles on each DNA strand where it exits the tetramer. Each RuvB hexamer is contacted by two RuvA subunits (via domain III) on 2 adjacent RuvB subunits; this complex drives branch migration. In the full resolvosome a probable DNA-RuvA(4)-RuvB(12)-RuvC(2) complex forms which resolves the HJ.</text>
</comment>
<keyword evidence="4 6" id="KW-0233">DNA recombination</keyword>
<evidence type="ECO:0000256" key="1">
    <source>
        <dbReference type="ARBA" id="ARBA00022490"/>
    </source>
</evidence>
<evidence type="ECO:0000256" key="4">
    <source>
        <dbReference type="ARBA" id="ARBA00023172"/>
    </source>
</evidence>
<dbReference type="InterPro" id="IPR013849">
    <property type="entry name" value="DNA_helicase_Holl-junc_RuvA_I"/>
</dbReference>
<feature type="domain" description="Helix-hairpin-helix DNA-binding motif class 1" evidence="7">
    <location>
        <begin position="85"/>
        <end position="104"/>
    </location>
</feature>
<dbReference type="HAMAP" id="MF_00031">
    <property type="entry name" value="DNA_HJ_migration_RuvA"/>
    <property type="match status" value="1"/>
</dbReference>
<comment type="caution">
    <text evidence="6">Lacks conserved residue(s) required for the propagation of feature annotation.</text>
</comment>